<evidence type="ECO:0000313" key="6">
    <source>
        <dbReference type="Proteomes" id="UP000005408"/>
    </source>
</evidence>
<evidence type="ECO:0000256" key="2">
    <source>
        <dbReference type="RuleBase" id="RU367036"/>
    </source>
</evidence>
<accession>A0A8W8M3W4</accession>
<sequence length="353" mass="40778">MKRIFVYGTLKNGQPNHFRLMDPGTGTTLFVGVGQTVEKYPLVIERSWNMPCLLHVPGTGWGEIYDVDDEKITFLDYFEDHPEMYTRTVILAEYTNSKDTQCSDPDSQSSAPKSKENQPNTRSECWCYFHNDRDSVRDLPHIDVYDSKGDHGLEYDARIDAEFDKDKKSKISSPEKSYTLMKRIFVYGTLKNGQPNHFRLMDPGTGTTLFFGVGQTVEKYPLVIERSWNMPCLLHVPGTGWHVKGEIYDVDDEKITFLDYFEDHPEMYTRTVILAEYTNSKDTQCSDPDSQSSAPKSKENQPNTRSECWCYFHNDRDSVRDLPHIDVYDSKGDHGLEYDARIDAEFDKDKKSK</sequence>
<evidence type="ECO:0000256" key="1">
    <source>
        <dbReference type="ARBA" id="ARBA00008861"/>
    </source>
</evidence>
<dbReference type="AlphaFoldDB" id="A0A8W8M3W4"/>
<dbReference type="InterPro" id="IPR009288">
    <property type="entry name" value="AIG2-like_dom"/>
</dbReference>
<dbReference type="SUPFAM" id="SSF110857">
    <property type="entry name" value="Gamma-glutamyl cyclotransferase-like"/>
    <property type="match status" value="2"/>
</dbReference>
<proteinExistence type="inferred from homology"/>
<dbReference type="GO" id="GO:0005829">
    <property type="term" value="C:cytosol"/>
    <property type="evidence" value="ECO:0007669"/>
    <property type="project" value="TreeGrafter"/>
</dbReference>
<reference evidence="5" key="1">
    <citation type="submission" date="2022-08" db="UniProtKB">
        <authorList>
            <consortium name="EnsemblMetazoa"/>
        </authorList>
    </citation>
    <scope>IDENTIFICATION</scope>
    <source>
        <strain evidence="5">05x7-T-G4-1.051#20</strain>
    </source>
</reference>
<organism evidence="5 6">
    <name type="scientific">Magallana gigas</name>
    <name type="common">Pacific oyster</name>
    <name type="synonym">Crassostrea gigas</name>
    <dbReference type="NCBI Taxonomy" id="29159"/>
    <lineage>
        <taxon>Eukaryota</taxon>
        <taxon>Metazoa</taxon>
        <taxon>Spiralia</taxon>
        <taxon>Lophotrochozoa</taxon>
        <taxon>Mollusca</taxon>
        <taxon>Bivalvia</taxon>
        <taxon>Autobranchia</taxon>
        <taxon>Pteriomorphia</taxon>
        <taxon>Ostreida</taxon>
        <taxon>Ostreoidea</taxon>
        <taxon>Ostreidae</taxon>
        <taxon>Magallana</taxon>
    </lineage>
</organism>
<dbReference type="Pfam" id="PF06094">
    <property type="entry name" value="GGACT"/>
    <property type="match status" value="2"/>
</dbReference>
<comment type="similarity">
    <text evidence="1 2">Belongs to the gamma-glutamylcyclotransferase family.</text>
</comment>
<dbReference type="PANTHER" id="PTHR12510">
    <property type="entry name" value="TROPONIN C-AKIN-1 PROTEIN"/>
    <property type="match status" value="1"/>
</dbReference>
<dbReference type="InterPro" id="IPR036568">
    <property type="entry name" value="GGCT-like_sf"/>
</dbReference>
<dbReference type="InterPro" id="IPR039126">
    <property type="entry name" value="GGACT"/>
</dbReference>
<feature type="domain" description="Gamma-glutamylcyclotransferase AIG2-like" evidence="4">
    <location>
        <begin position="184"/>
        <end position="315"/>
    </location>
</feature>
<dbReference type="EnsemblMetazoa" id="G31550.3">
    <property type="protein sequence ID" value="G31550.3:cds"/>
    <property type="gene ID" value="G31550"/>
</dbReference>
<dbReference type="Gene3D" id="3.10.490.10">
    <property type="entry name" value="Gamma-glutamyl cyclotransferase-like"/>
    <property type="match status" value="2"/>
</dbReference>
<dbReference type="Proteomes" id="UP000005408">
    <property type="component" value="Unassembled WGS sequence"/>
</dbReference>
<keyword evidence="6" id="KW-1185">Reference proteome</keyword>
<feature type="region of interest" description="Disordered" evidence="3">
    <location>
        <begin position="99"/>
        <end position="121"/>
    </location>
</feature>
<protein>
    <recommendedName>
        <fullName evidence="2">Gamma-glutamylcyclotransferase family protein</fullName>
    </recommendedName>
</protein>
<evidence type="ECO:0000259" key="4">
    <source>
        <dbReference type="Pfam" id="PF06094"/>
    </source>
</evidence>
<dbReference type="InterPro" id="IPR013024">
    <property type="entry name" value="GGCT-like"/>
</dbReference>
<feature type="domain" description="Gamma-glutamylcyclotransferase AIG2-like" evidence="4">
    <location>
        <begin position="4"/>
        <end position="132"/>
    </location>
</feature>
<dbReference type="GO" id="GO:0061929">
    <property type="term" value="F:gamma-glutamylaminecyclotransferase activity"/>
    <property type="evidence" value="ECO:0007669"/>
    <property type="project" value="InterPro"/>
</dbReference>
<feature type="region of interest" description="Disordered" evidence="3">
    <location>
        <begin position="282"/>
        <end position="304"/>
    </location>
</feature>
<evidence type="ECO:0000256" key="3">
    <source>
        <dbReference type="SAM" id="MobiDB-lite"/>
    </source>
</evidence>
<dbReference type="CDD" id="cd06661">
    <property type="entry name" value="GGCT_like"/>
    <property type="match status" value="2"/>
</dbReference>
<evidence type="ECO:0000313" key="5">
    <source>
        <dbReference type="EnsemblMetazoa" id="G31550.3:cds"/>
    </source>
</evidence>
<dbReference type="PANTHER" id="PTHR12510:SF4">
    <property type="entry name" value="GAMMA-GLUTAMYLAMINECYCLOTRANSFERASE"/>
    <property type="match status" value="1"/>
</dbReference>
<name>A0A8W8M3W4_MAGGI</name>